<dbReference type="EMBL" id="BJZT01000032">
    <property type="protein sequence ID" value="GEP00565.1"/>
    <property type="molecule type" value="Genomic_DNA"/>
</dbReference>
<dbReference type="Proteomes" id="UP000321258">
    <property type="component" value="Unassembled WGS sequence"/>
</dbReference>
<proteinExistence type="predicted"/>
<comment type="caution">
    <text evidence="1">The sequence shown here is derived from an EMBL/GenBank/DDBJ whole genome shotgun (WGS) entry which is preliminary data.</text>
</comment>
<dbReference type="AlphaFoldDB" id="A0A512IS78"/>
<evidence type="ECO:0000313" key="1">
    <source>
        <dbReference type="EMBL" id="GEP00565.1"/>
    </source>
</evidence>
<evidence type="ECO:0000313" key="2">
    <source>
        <dbReference type="Proteomes" id="UP000321258"/>
    </source>
</evidence>
<accession>A0A512IS78</accession>
<reference evidence="1 2" key="1">
    <citation type="submission" date="2019-07" db="EMBL/GenBank/DDBJ databases">
        <title>Whole genome shotgun sequence of Methylobacterium haplocladii NBRC 107714.</title>
        <authorList>
            <person name="Hosoyama A."/>
            <person name="Uohara A."/>
            <person name="Ohji S."/>
            <person name="Ichikawa N."/>
        </authorList>
    </citation>
    <scope>NUCLEOTIDE SEQUENCE [LARGE SCALE GENOMIC DNA]</scope>
    <source>
        <strain evidence="1 2">NBRC 107714</strain>
    </source>
</reference>
<gene>
    <name evidence="1" type="ORF">MHA02_29520</name>
</gene>
<organism evidence="1 2">
    <name type="scientific">Methylobacterium haplocladii</name>
    <dbReference type="NCBI Taxonomy" id="1176176"/>
    <lineage>
        <taxon>Bacteria</taxon>
        <taxon>Pseudomonadati</taxon>
        <taxon>Pseudomonadota</taxon>
        <taxon>Alphaproteobacteria</taxon>
        <taxon>Hyphomicrobiales</taxon>
        <taxon>Methylobacteriaceae</taxon>
        <taxon>Methylobacterium</taxon>
    </lineage>
</organism>
<dbReference type="OrthoDB" id="7923400at2"/>
<protein>
    <submittedName>
        <fullName evidence="1">Uncharacterized protein</fullName>
    </submittedName>
</protein>
<keyword evidence="2" id="KW-1185">Reference proteome</keyword>
<dbReference type="RefSeq" id="WP_147079962.1">
    <property type="nucleotide sequence ID" value="NZ_BJZT01000032.1"/>
</dbReference>
<sequence>MNSVREIVEALGGPTKFGRICGFLKNPGARGSDILARGSIPVDYWPCIVDYATANALPIDNDCLVRIHALRVPRRRQRILEKRVA</sequence>
<name>A0A512IS78_9HYPH</name>